<evidence type="ECO:0000313" key="3">
    <source>
        <dbReference type="Proteomes" id="UP001469553"/>
    </source>
</evidence>
<keyword evidence="1" id="KW-0472">Membrane</keyword>
<evidence type="ECO:0000256" key="1">
    <source>
        <dbReference type="SAM" id="Phobius"/>
    </source>
</evidence>
<keyword evidence="1" id="KW-1133">Transmembrane helix</keyword>
<comment type="caution">
    <text evidence="2">The sequence shown here is derived from an EMBL/GenBank/DDBJ whole genome shotgun (WGS) entry which is preliminary data.</text>
</comment>
<dbReference type="EMBL" id="JAHRIP010041250">
    <property type="protein sequence ID" value="MEQ2297016.1"/>
    <property type="molecule type" value="Genomic_DNA"/>
</dbReference>
<name>A0ABV0YU98_9TELE</name>
<keyword evidence="1" id="KW-0812">Transmembrane</keyword>
<gene>
    <name evidence="2" type="ORF">AMECASPLE_030444</name>
</gene>
<sequence length="135" mass="14963">MAVLKIWPGSRHPQRGQAGQGQTTQLTFHSLTVEQTDGYEIGLSLIRTKPTVPVKVPLDALLHFGMLSGCFYLSYLSLITFIVHGGKLNMDPHPAMWLGIKRNLALSQSVTQPHTIGCSYIFIVRLAYDALKDDL</sequence>
<keyword evidence="3" id="KW-1185">Reference proteome</keyword>
<dbReference type="Proteomes" id="UP001469553">
    <property type="component" value="Unassembled WGS sequence"/>
</dbReference>
<proteinExistence type="predicted"/>
<feature type="transmembrane region" description="Helical" evidence="1">
    <location>
        <begin position="60"/>
        <end position="83"/>
    </location>
</feature>
<evidence type="ECO:0000313" key="2">
    <source>
        <dbReference type="EMBL" id="MEQ2297016.1"/>
    </source>
</evidence>
<accession>A0ABV0YU98</accession>
<protein>
    <submittedName>
        <fullName evidence="2">Uncharacterized protein</fullName>
    </submittedName>
</protein>
<organism evidence="2 3">
    <name type="scientific">Ameca splendens</name>
    <dbReference type="NCBI Taxonomy" id="208324"/>
    <lineage>
        <taxon>Eukaryota</taxon>
        <taxon>Metazoa</taxon>
        <taxon>Chordata</taxon>
        <taxon>Craniata</taxon>
        <taxon>Vertebrata</taxon>
        <taxon>Euteleostomi</taxon>
        <taxon>Actinopterygii</taxon>
        <taxon>Neopterygii</taxon>
        <taxon>Teleostei</taxon>
        <taxon>Neoteleostei</taxon>
        <taxon>Acanthomorphata</taxon>
        <taxon>Ovalentaria</taxon>
        <taxon>Atherinomorphae</taxon>
        <taxon>Cyprinodontiformes</taxon>
        <taxon>Goodeidae</taxon>
        <taxon>Ameca</taxon>
    </lineage>
</organism>
<reference evidence="2 3" key="1">
    <citation type="submission" date="2021-06" db="EMBL/GenBank/DDBJ databases">
        <authorList>
            <person name="Palmer J.M."/>
        </authorList>
    </citation>
    <scope>NUCLEOTIDE SEQUENCE [LARGE SCALE GENOMIC DNA]</scope>
    <source>
        <strain evidence="2 3">AS_MEX2019</strain>
        <tissue evidence="2">Muscle</tissue>
    </source>
</reference>